<keyword evidence="1" id="KW-1133">Transmembrane helix</keyword>
<reference evidence="3" key="1">
    <citation type="submission" date="2015-01" db="EMBL/GenBank/DDBJ databases">
        <title>Comparative genome analysis of Bacillus coagulans HM-08, Clostridium butyricum HM-68, Bacillus subtilis HM-66 and Bacillus paralicheniformis BL-09.</title>
        <authorList>
            <person name="Zhang H."/>
        </authorList>
    </citation>
    <scope>NUCLEOTIDE SEQUENCE [LARGE SCALE GENOMIC DNA]</scope>
    <source>
        <strain evidence="3">HM-08</strain>
    </source>
</reference>
<organism evidence="2 3">
    <name type="scientific">Heyndrickxia coagulans</name>
    <name type="common">Weizmannia coagulans</name>
    <dbReference type="NCBI Taxonomy" id="1398"/>
    <lineage>
        <taxon>Bacteria</taxon>
        <taxon>Bacillati</taxon>
        <taxon>Bacillota</taxon>
        <taxon>Bacilli</taxon>
        <taxon>Bacillales</taxon>
        <taxon>Bacillaceae</taxon>
        <taxon>Heyndrickxia</taxon>
    </lineage>
</organism>
<dbReference type="RefSeq" id="WP_035184811.1">
    <property type="nucleotide sequence ID" value="NZ_CP010525.1"/>
</dbReference>
<accession>A0AAN0T5V3</accession>
<evidence type="ECO:0000313" key="3">
    <source>
        <dbReference type="Proteomes" id="UP000032024"/>
    </source>
</evidence>
<dbReference type="EMBL" id="CP010525">
    <property type="protein sequence ID" value="AJO22953.1"/>
    <property type="molecule type" value="Genomic_DNA"/>
</dbReference>
<keyword evidence="1" id="KW-0472">Membrane</keyword>
<keyword evidence="3" id="KW-1185">Reference proteome</keyword>
<dbReference type="Proteomes" id="UP000032024">
    <property type="component" value="Chromosome"/>
</dbReference>
<evidence type="ECO:0000256" key="1">
    <source>
        <dbReference type="SAM" id="Phobius"/>
    </source>
</evidence>
<proteinExistence type="predicted"/>
<keyword evidence="1" id="KW-0812">Transmembrane</keyword>
<dbReference type="AlphaFoldDB" id="A0AAN0T5V3"/>
<name>A0AAN0T5V3_HEYCO</name>
<sequence>MIEPTPGFNRGFFSAEVFVKFFTKEHKKAQQPHAKKETAIGITRHLFFHLIMLSLTIGINFTVIEMEMLLLWLL</sequence>
<feature type="transmembrane region" description="Helical" evidence="1">
    <location>
        <begin position="46"/>
        <end position="64"/>
    </location>
</feature>
<evidence type="ECO:0000313" key="2">
    <source>
        <dbReference type="EMBL" id="AJO22953.1"/>
    </source>
</evidence>
<gene>
    <name evidence="2" type="ORF">SB48_HM08orf03409</name>
</gene>
<protein>
    <submittedName>
        <fullName evidence="2">Uncharacterized protein</fullName>
    </submittedName>
</protein>